<keyword evidence="2" id="KW-1185">Reference proteome</keyword>
<evidence type="ECO:0000313" key="1">
    <source>
        <dbReference type="EMBL" id="MDR6292923.1"/>
    </source>
</evidence>
<accession>A0ABU1JWD5</accession>
<name>A0ABU1JWD5_9PROT</name>
<evidence type="ECO:0000313" key="2">
    <source>
        <dbReference type="Proteomes" id="UP001262410"/>
    </source>
</evidence>
<comment type="caution">
    <text evidence="1">The sequence shown here is derived from an EMBL/GenBank/DDBJ whole genome shotgun (WGS) entry which is preliminary data.</text>
</comment>
<protein>
    <submittedName>
        <fullName evidence="1">Uncharacterized protein</fullName>
    </submittedName>
</protein>
<gene>
    <name evidence="1" type="ORF">E9232_005468</name>
</gene>
<proteinExistence type="predicted"/>
<dbReference type="EMBL" id="JAVDPW010000010">
    <property type="protein sequence ID" value="MDR6292923.1"/>
    <property type="molecule type" value="Genomic_DNA"/>
</dbReference>
<organism evidence="1 2">
    <name type="scientific">Inquilinus ginsengisoli</name>
    <dbReference type="NCBI Taxonomy" id="363840"/>
    <lineage>
        <taxon>Bacteria</taxon>
        <taxon>Pseudomonadati</taxon>
        <taxon>Pseudomonadota</taxon>
        <taxon>Alphaproteobacteria</taxon>
        <taxon>Rhodospirillales</taxon>
        <taxon>Rhodospirillaceae</taxon>
        <taxon>Inquilinus</taxon>
    </lineage>
</organism>
<sequence>MERSPRIEPPILFLRRNGITATIASALEAAAWLEGLYDNLHAAGSQDQREAGDNRPADLAEIEALLFRLVEEMEAEPETLSADLREALVGLIARYRETYPD</sequence>
<reference evidence="1 2" key="1">
    <citation type="submission" date="2023-07" db="EMBL/GenBank/DDBJ databases">
        <title>Sorghum-associated microbial communities from plants grown in Nebraska, USA.</title>
        <authorList>
            <person name="Schachtman D."/>
        </authorList>
    </citation>
    <scope>NUCLEOTIDE SEQUENCE [LARGE SCALE GENOMIC DNA]</scope>
    <source>
        <strain evidence="1 2">584</strain>
    </source>
</reference>
<dbReference type="RefSeq" id="WP_309799447.1">
    <property type="nucleotide sequence ID" value="NZ_JAVDPW010000010.1"/>
</dbReference>
<dbReference type="Proteomes" id="UP001262410">
    <property type="component" value="Unassembled WGS sequence"/>
</dbReference>